<dbReference type="Gene3D" id="3.40.190.10">
    <property type="entry name" value="Periplasmic binding protein-like II"/>
    <property type="match status" value="2"/>
</dbReference>
<evidence type="ECO:0000256" key="1">
    <source>
        <dbReference type="SAM" id="MobiDB-lite"/>
    </source>
</evidence>
<name>A0A3A1UYD7_9BACL</name>
<dbReference type="OrthoDB" id="2752887at2"/>
<dbReference type="InterPro" id="IPR050490">
    <property type="entry name" value="Bact_solute-bd_prot1"/>
</dbReference>
<feature type="chain" id="PRO_5017361684" evidence="2">
    <location>
        <begin position="23"/>
        <end position="562"/>
    </location>
</feature>
<dbReference type="Proteomes" id="UP000266482">
    <property type="component" value="Unassembled WGS sequence"/>
</dbReference>
<feature type="compositionally biased region" description="Low complexity" evidence="1">
    <location>
        <begin position="27"/>
        <end position="46"/>
    </location>
</feature>
<dbReference type="AlphaFoldDB" id="A0A3A1UYD7"/>
<organism evidence="3 4">
    <name type="scientific">Paenibacillus nanensis</name>
    <dbReference type="NCBI Taxonomy" id="393251"/>
    <lineage>
        <taxon>Bacteria</taxon>
        <taxon>Bacillati</taxon>
        <taxon>Bacillota</taxon>
        <taxon>Bacilli</taxon>
        <taxon>Bacillales</taxon>
        <taxon>Paenibacillaceae</taxon>
        <taxon>Paenibacillus</taxon>
    </lineage>
</organism>
<evidence type="ECO:0000256" key="2">
    <source>
        <dbReference type="SAM" id="SignalP"/>
    </source>
</evidence>
<feature type="signal peptide" evidence="2">
    <location>
        <begin position="1"/>
        <end position="22"/>
    </location>
</feature>
<dbReference type="SUPFAM" id="SSF53850">
    <property type="entry name" value="Periplasmic binding protein-like II"/>
    <property type="match status" value="1"/>
</dbReference>
<reference evidence="3 4" key="1">
    <citation type="submission" date="2018-09" db="EMBL/GenBank/DDBJ databases">
        <title>Paenibacillus aracenensis nov. sp. isolated from a cave in southern Spain.</title>
        <authorList>
            <person name="Jurado V."/>
            <person name="Gutierrez-Patricio S."/>
            <person name="Gonzalez-Pimentel J.L."/>
            <person name="Miller A.Z."/>
            <person name="Laiz L."/>
            <person name="Saiz-Jimenez C."/>
        </authorList>
    </citation>
    <scope>NUCLEOTIDE SEQUENCE [LARGE SCALE GENOMIC DNA]</scope>
    <source>
        <strain evidence="3 4">DSM 22867</strain>
    </source>
</reference>
<dbReference type="InterPro" id="IPR006059">
    <property type="entry name" value="SBP"/>
</dbReference>
<comment type="caution">
    <text evidence="3">The sequence shown here is derived from an EMBL/GenBank/DDBJ whole genome shotgun (WGS) entry which is preliminary data.</text>
</comment>
<accession>A0A3A1UYD7</accession>
<dbReference type="Pfam" id="PF01547">
    <property type="entry name" value="SBP_bac_1"/>
    <property type="match status" value="1"/>
</dbReference>
<feature type="region of interest" description="Disordered" evidence="1">
    <location>
        <begin position="27"/>
        <end position="56"/>
    </location>
</feature>
<protein>
    <submittedName>
        <fullName evidence="3">Extracellular solute-binding protein</fullName>
    </submittedName>
</protein>
<gene>
    <name evidence="3" type="ORF">D3P08_13440</name>
</gene>
<evidence type="ECO:0000313" key="3">
    <source>
        <dbReference type="EMBL" id="RIX52471.1"/>
    </source>
</evidence>
<dbReference type="PANTHER" id="PTHR43649">
    <property type="entry name" value="ARABINOSE-BINDING PROTEIN-RELATED"/>
    <property type="match status" value="1"/>
</dbReference>
<proteinExistence type="predicted"/>
<sequence>MRKRKPLLLIVSAVLLLTTVLAACSNSNTNNSQESPSPSSASATPGNTGGDTKPVSDTWVFGSEPLEFSLYFHYGWVDYKGMDDYPATKWLKENKQLNITPIQANGSHSEKMTTMISGNMLPDVIWGNRFDADIDRLYEAGQLVAFDEYLEKYPNLLKWAGKEKLDLLRSPDGKLYKFPNWYTNSSTNTAGYAINKKIYRELGSPKLETLDDLYAYLVKVKEKYGDQVIPFETDRAEDGQGVAILYTAFKEGALYDSLGKQLLAVPNGDKLTSVFTDPTFRESQKFVNKLYREKLMTQDAFTQTDDMVLEKLMTGRVAVYASANVTDKANKAHLELSKTNPEDGYFVTWPFHKAGLDKNKIHPGGNDRLGWNVAVITKAAKDPEKIFAFLDWYTSPEGMNLQFFGPEGKNWKGFDENGYPIFTEQADPAEIAQIQTDNLDIMLVGNAAYIDPAKISFEKTLPEEKKNWQAKYQSEVTWPSGVDITEYKNLTPPADSELGTTQQHVENLFLQVFAETTQAKSEADIDKILDQAEKDAQSYGYNKLLEWRTEQWQEKRKILGLE</sequence>
<dbReference type="EMBL" id="QXQA01000007">
    <property type="protein sequence ID" value="RIX52471.1"/>
    <property type="molecule type" value="Genomic_DNA"/>
</dbReference>
<keyword evidence="4" id="KW-1185">Reference proteome</keyword>
<dbReference type="PROSITE" id="PS51257">
    <property type="entry name" value="PROKAR_LIPOPROTEIN"/>
    <property type="match status" value="1"/>
</dbReference>
<dbReference type="PANTHER" id="PTHR43649:SF17">
    <property type="entry name" value="ABC TRANSPORTER SOLUTE BINDING PROTEIN-SUGAR TRANSPORT"/>
    <property type="match status" value="1"/>
</dbReference>
<evidence type="ECO:0000313" key="4">
    <source>
        <dbReference type="Proteomes" id="UP000266482"/>
    </source>
</evidence>
<keyword evidence="2" id="KW-0732">Signal</keyword>
<dbReference type="RefSeq" id="WP_119600196.1">
    <property type="nucleotide sequence ID" value="NZ_QXQA01000007.1"/>
</dbReference>